<dbReference type="Gene3D" id="2.40.50.120">
    <property type="match status" value="1"/>
</dbReference>
<dbReference type="SUPFAM" id="SSF50242">
    <property type="entry name" value="TIMP-like"/>
    <property type="match status" value="1"/>
</dbReference>
<keyword evidence="7" id="KW-0481">Metalloenzyme inhibitor</keyword>
<dbReference type="InterPro" id="IPR027465">
    <property type="entry name" value="TIMP_C"/>
</dbReference>
<dbReference type="SMART" id="SM00206">
    <property type="entry name" value="NTR"/>
    <property type="match status" value="1"/>
</dbReference>
<dbReference type="PANTHER" id="PTHR11844:SF33">
    <property type="entry name" value="TISSUE INHIBITOR OF METALLOPROTEINASE"/>
    <property type="match status" value="1"/>
</dbReference>
<dbReference type="KEGG" id="spu:100889413"/>
<dbReference type="OrthoDB" id="6041373at2759"/>
<feature type="disulfide bond" evidence="9">
    <location>
        <begin position="31"/>
        <end position="89"/>
    </location>
</feature>
<dbReference type="GO" id="GO:0046872">
    <property type="term" value="F:metal ion binding"/>
    <property type="evidence" value="ECO:0007669"/>
    <property type="project" value="UniProtKB-KW"/>
</dbReference>
<evidence type="ECO:0000259" key="11">
    <source>
        <dbReference type="PROSITE" id="PS50189"/>
    </source>
</evidence>
<dbReference type="OMA" id="NICYHDP"/>
<evidence type="ECO:0000256" key="7">
    <source>
        <dbReference type="ARBA" id="ARBA00023215"/>
    </source>
</evidence>
<organism evidence="12 13">
    <name type="scientific">Strongylocentrotus purpuratus</name>
    <name type="common">Purple sea urchin</name>
    <dbReference type="NCBI Taxonomy" id="7668"/>
    <lineage>
        <taxon>Eukaryota</taxon>
        <taxon>Metazoa</taxon>
        <taxon>Echinodermata</taxon>
        <taxon>Eleutherozoa</taxon>
        <taxon>Echinozoa</taxon>
        <taxon>Echinoidea</taxon>
        <taxon>Euechinoidea</taxon>
        <taxon>Echinacea</taxon>
        <taxon>Camarodonta</taxon>
        <taxon>Echinidea</taxon>
        <taxon>Strongylocentrotidae</taxon>
        <taxon>Strongylocentrotus</taxon>
    </lineage>
</organism>
<dbReference type="GO" id="GO:0005615">
    <property type="term" value="C:extracellular space"/>
    <property type="evidence" value="ECO:0000318"/>
    <property type="project" value="GO_Central"/>
</dbReference>
<dbReference type="Gene3D" id="3.90.370.10">
    <property type="entry name" value="Tissue inhibitor of metalloproteinase-1. Chain B, domain 1"/>
    <property type="match status" value="1"/>
</dbReference>
<evidence type="ECO:0000256" key="2">
    <source>
        <dbReference type="ARBA" id="ARBA00011027"/>
    </source>
</evidence>
<evidence type="ECO:0000256" key="1">
    <source>
        <dbReference type="ARBA" id="ARBA00004613"/>
    </source>
</evidence>
<comment type="subcellular location">
    <subcellularLocation>
        <location evidence="1">Secreted</location>
    </subcellularLocation>
</comment>
<reference evidence="12" key="2">
    <citation type="submission" date="2021-01" db="UniProtKB">
        <authorList>
            <consortium name="EnsemblMetazoa"/>
        </authorList>
    </citation>
    <scope>IDENTIFICATION</scope>
</reference>
<comment type="similarity">
    <text evidence="2">Belongs to the protease inhibitor I35 (TIMP) family.</text>
</comment>
<dbReference type="GO" id="GO:0031012">
    <property type="term" value="C:extracellular matrix"/>
    <property type="evidence" value="ECO:0000318"/>
    <property type="project" value="GO_Central"/>
</dbReference>
<dbReference type="RefSeq" id="XP_003725525.2">
    <property type="nucleotide sequence ID" value="XM_003725477.3"/>
</dbReference>
<dbReference type="PANTHER" id="PTHR11844">
    <property type="entry name" value="METALLOPROTEASE INHIBITOR"/>
    <property type="match status" value="1"/>
</dbReference>
<keyword evidence="8" id="KW-0862">Zinc</keyword>
<name>A0A7M7GGH2_STRPU</name>
<dbReference type="FunFam" id="3.90.370.10:FF:000002">
    <property type="entry name" value="Uncharacterized protein"/>
    <property type="match status" value="1"/>
</dbReference>
<keyword evidence="5" id="KW-0646">Protease inhibitor</keyword>
<evidence type="ECO:0000256" key="8">
    <source>
        <dbReference type="PIRSR" id="PIRSR601820-1"/>
    </source>
</evidence>
<dbReference type="GO" id="GO:0051045">
    <property type="term" value="P:negative regulation of membrane protein ectodomain proteolysis"/>
    <property type="evidence" value="ECO:0000318"/>
    <property type="project" value="GO_Central"/>
</dbReference>
<dbReference type="InterPro" id="IPR008993">
    <property type="entry name" value="TIMP-like_OB-fold"/>
</dbReference>
<evidence type="ECO:0000313" key="13">
    <source>
        <dbReference type="Proteomes" id="UP000007110"/>
    </source>
</evidence>
<keyword evidence="8" id="KW-0479">Metal-binding</keyword>
<proteinExistence type="inferred from homology"/>
<feature type="disulfide bond" evidence="9">
    <location>
        <begin position="34"/>
        <end position="116"/>
    </location>
</feature>
<evidence type="ECO:0000256" key="5">
    <source>
        <dbReference type="ARBA" id="ARBA00022690"/>
    </source>
</evidence>
<feature type="disulfide bond" evidence="9">
    <location>
        <begin position="144"/>
        <end position="211"/>
    </location>
</feature>
<dbReference type="Proteomes" id="UP000007110">
    <property type="component" value="Unassembled WGS sequence"/>
</dbReference>
<dbReference type="InParanoid" id="A0A7M7GGH2"/>
<evidence type="ECO:0000256" key="4">
    <source>
        <dbReference type="ARBA" id="ARBA00022608"/>
    </source>
</evidence>
<keyword evidence="13" id="KW-1185">Reference proteome</keyword>
<keyword evidence="4" id="KW-0483">Metalloprotease inhibitor</keyword>
<dbReference type="InterPro" id="IPR001820">
    <property type="entry name" value="TIMP"/>
</dbReference>
<dbReference type="GeneID" id="100889413"/>
<dbReference type="GO" id="GO:0008191">
    <property type="term" value="F:metalloendopeptidase inhibitor activity"/>
    <property type="evidence" value="ECO:0000318"/>
    <property type="project" value="GO_Central"/>
</dbReference>
<accession>A0A7M7GGH2</accession>
<evidence type="ECO:0000256" key="9">
    <source>
        <dbReference type="PIRSR" id="PIRSR601820-3"/>
    </source>
</evidence>
<feature type="signal peptide" evidence="10">
    <location>
        <begin position="1"/>
        <end position="26"/>
    </location>
</feature>
<evidence type="ECO:0000313" key="12">
    <source>
        <dbReference type="EnsemblMetazoa" id="XP_003725525"/>
    </source>
</evidence>
<feature type="chain" id="PRO_5029869036" description="NTR domain-containing protein" evidence="10">
    <location>
        <begin position="27"/>
        <end position="288"/>
    </location>
</feature>
<dbReference type="InterPro" id="IPR001134">
    <property type="entry name" value="Netrin_domain"/>
</dbReference>
<dbReference type="PROSITE" id="PS50189">
    <property type="entry name" value="NTR"/>
    <property type="match status" value="1"/>
</dbReference>
<dbReference type="AlphaFoldDB" id="A0A7M7GGH2"/>
<feature type="binding site" evidence="8">
    <location>
        <position position="31"/>
    </location>
    <ligand>
        <name>Zn(2+)</name>
        <dbReference type="ChEBI" id="CHEBI:29105"/>
        <note>ligand shared with metalloproteinase partner</note>
    </ligand>
</feature>
<keyword evidence="6 9" id="KW-1015">Disulfide bond</keyword>
<protein>
    <recommendedName>
        <fullName evidence="11">NTR domain-containing protein</fullName>
    </recommendedName>
</protein>
<feature type="disulfide bond" evidence="9">
    <location>
        <begin position="179"/>
        <end position="201"/>
    </location>
</feature>
<sequence length="288" mass="31907">MSPLVAFINIVLTAVVMMTVMMTASSLSSPCSSCPAKHLQQQYCDAEIVLRGRVKDDMTVKVVSLFKSPSSFIATKRGGLTVAFDRPSCRESHLKPGVIYLIMGSSHGNVLHIGSCDAVMPWSSLTSVQRQGVENVYGLFCDKCRVNETHSLIRPDMNPFLGGNEVHSDAENLWRTEDCFYNPLASRQYMVDDCETSYSVCVPNMDGTGRCSWLQSEKYVFCSKKRKNSACLQTGGAYAFLAGWTCPENCKGIQEDCLREMCLQATTGVVCPKRIRERPIPSFLGNNF</sequence>
<dbReference type="FunFam" id="2.40.50.120:FF:000052">
    <property type="entry name" value="Tissue inhibitor of metalloproteinase, putative"/>
    <property type="match status" value="1"/>
</dbReference>
<evidence type="ECO:0000256" key="6">
    <source>
        <dbReference type="ARBA" id="ARBA00023157"/>
    </source>
</evidence>
<reference evidence="13" key="1">
    <citation type="submission" date="2015-02" db="EMBL/GenBank/DDBJ databases">
        <title>Genome sequencing for Strongylocentrotus purpuratus.</title>
        <authorList>
            <person name="Murali S."/>
            <person name="Liu Y."/>
            <person name="Vee V."/>
            <person name="English A."/>
            <person name="Wang M."/>
            <person name="Skinner E."/>
            <person name="Han Y."/>
            <person name="Muzny D.M."/>
            <person name="Worley K.C."/>
            <person name="Gibbs R.A."/>
        </authorList>
    </citation>
    <scope>NUCLEOTIDE SEQUENCE</scope>
</reference>
<evidence type="ECO:0000256" key="10">
    <source>
        <dbReference type="SAM" id="SignalP"/>
    </source>
</evidence>
<keyword evidence="3" id="KW-0964">Secreted</keyword>
<feature type="disulfide bond" evidence="9">
    <location>
        <begin position="44"/>
        <end position="141"/>
    </location>
</feature>
<dbReference type="Pfam" id="PF00965">
    <property type="entry name" value="TIMP"/>
    <property type="match status" value="1"/>
</dbReference>
<keyword evidence="10" id="KW-0732">Signal</keyword>
<evidence type="ECO:0000256" key="3">
    <source>
        <dbReference type="ARBA" id="ARBA00022525"/>
    </source>
</evidence>
<dbReference type="EnsemblMetazoa" id="XM_003725477">
    <property type="protein sequence ID" value="XP_003725525"/>
    <property type="gene ID" value="LOC100889413"/>
</dbReference>
<feature type="domain" description="NTR" evidence="11">
    <location>
        <begin position="31"/>
        <end position="141"/>
    </location>
</feature>